<dbReference type="Pfam" id="PF03407">
    <property type="entry name" value="Nucleotid_trans"/>
    <property type="match status" value="1"/>
</dbReference>
<gene>
    <name evidence="3" type="ORF">MIMGU_mgv1a020419mg</name>
</gene>
<evidence type="ECO:0000313" key="4">
    <source>
        <dbReference type="Proteomes" id="UP000030748"/>
    </source>
</evidence>
<organism evidence="3 4">
    <name type="scientific">Erythranthe guttata</name>
    <name type="common">Yellow monkey flower</name>
    <name type="synonym">Mimulus guttatus</name>
    <dbReference type="NCBI Taxonomy" id="4155"/>
    <lineage>
        <taxon>Eukaryota</taxon>
        <taxon>Viridiplantae</taxon>
        <taxon>Streptophyta</taxon>
        <taxon>Embryophyta</taxon>
        <taxon>Tracheophyta</taxon>
        <taxon>Spermatophyta</taxon>
        <taxon>Magnoliopsida</taxon>
        <taxon>eudicotyledons</taxon>
        <taxon>Gunneridae</taxon>
        <taxon>Pentapetalae</taxon>
        <taxon>asterids</taxon>
        <taxon>lamiids</taxon>
        <taxon>Lamiales</taxon>
        <taxon>Phrymaceae</taxon>
        <taxon>Erythranthe</taxon>
    </lineage>
</organism>
<dbReference type="STRING" id="4155.A0A022QKA7"/>
<dbReference type="PANTHER" id="PTHR46038:SF58">
    <property type="entry name" value="GLYCOSYLTRANSFERASE"/>
    <property type="match status" value="1"/>
</dbReference>
<dbReference type="eggNOG" id="ENOG502SEPF">
    <property type="taxonomic scope" value="Eukaryota"/>
</dbReference>
<protein>
    <recommendedName>
        <fullName evidence="2">Nucleotide-diphospho-sugar transferase domain-containing protein</fullName>
    </recommendedName>
</protein>
<proteinExistence type="predicted"/>
<dbReference type="InterPro" id="IPR005069">
    <property type="entry name" value="Nucl-diP-sugar_transferase"/>
</dbReference>
<keyword evidence="1" id="KW-0472">Membrane</keyword>
<evidence type="ECO:0000259" key="2">
    <source>
        <dbReference type="Pfam" id="PF03407"/>
    </source>
</evidence>
<dbReference type="PhylomeDB" id="A0A022QKA7"/>
<name>A0A022QKA7_ERYGU</name>
<keyword evidence="4" id="KW-1185">Reference proteome</keyword>
<dbReference type="InterPro" id="IPR044821">
    <property type="entry name" value="At1g28695/At4g15970-like"/>
</dbReference>
<dbReference type="EMBL" id="KI631268">
    <property type="protein sequence ID" value="EYU29147.1"/>
    <property type="molecule type" value="Genomic_DNA"/>
</dbReference>
<keyword evidence="1" id="KW-0812">Transmembrane</keyword>
<evidence type="ECO:0000256" key="1">
    <source>
        <dbReference type="SAM" id="Phobius"/>
    </source>
</evidence>
<sequence>MDIGSNPKRDGSFFKYCGGDHRKNHHSTAAANVHHHHHHGFGGAVVKIVVVFVMIGLTFVFVNKSDNSTSTRFVDRSSPPSFDVFEDDEFKSEDLSSYGKEENNLENILRRAAMEDQKTVIITTLNAAWTEPHSIFDLFLESFKIGDRTQNLLKHLVVVALDQKAYSRCLEAHLHCFALGGRGGGEDFSGLAYFMGGKYLKIMWKRIDFLRTVLEMGYNFVFSDADVMWLRDPFPRFYPDGDFQIACDRYNHNSTDLGNLPNGGFTYVKSNNRTIQFYKFWYNGKDYFPGKHDQDVFNLIKFDPFISDIGLGIRFLDTAYFGGFCQPSKDLDLVVTMHANCCIGFEKKIHDIAMVIDDWKRYMGNHNSGRVSWTVPRECGLNKTE</sequence>
<dbReference type="PANTHER" id="PTHR46038">
    <property type="entry name" value="EXPRESSED PROTEIN-RELATED"/>
    <property type="match status" value="1"/>
</dbReference>
<reference evidence="3 4" key="1">
    <citation type="journal article" date="2013" name="Proc. Natl. Acad. Sci. U.S.A.">
        <title>Fine-scale variation in meiotic recombination in Mimulus inferred from population shotgun sequencing.</title>
        <authorList>
            <person name="Hellsten U."/>
            <person name="Wright K.M."/>
            <person name="Jenkins J."/>
            <person name="Shu S."/>
            <person name="Yuan Y."/>
            <person name="Wessler S.R."/>
            <person name="Schmutz J."/>
            <person name="Willis J.H."/>
            <person name="Rokhsar D.S."/>
        </authorList>
    </citation>
    <scope>NUCLEOTIDE SEQUENCE [LARGE SCALE GENOMIC DNA]</scope>
    <source>
        <strain evidence="4">cv. DUN x IM62</strain>
    </source>
</reference>
<keyword evidence="1" id="KW-1133">Transmembrane helix</keyword>
<dbReference type="Proteomes" id="UP000030748">
    <property type="component" value="Unassembled WGS sequence"/>
</dbReference>
<dbReference type="AlphaFoldDB" id="A0A022QKA7"/>
<feature type="domain" description="Nucleotide-diphospho-sugar transferase" evidence="2">
    <location>
        <begin position="152"/>
        <end position="351"/>
    </location>
</feature>
<feature type="transmembrane region" description="Helical" evidence="1">
    <location>
        <begin position="41"/>
        <end position="62"/>
    </location>
</feature>
<accession>A0A022QKA7</accession>
<evidence type="ECO:0000313" key="3">
    <source>
        <dbReference type="EMBL" id="EYU29147.1"/>
    </source>
</evidence>